<dbReference type="Proteomes" id="UP000823890">
    <property type="component" value="Unassembled WGS sequence"/>
</dbReference>
<protein>
    <submittedName>
        <fullName evidence="1">Uncharacterized protein</fullName>
    </submittedName>
</protein>
<dbReference type="EMBL" id="DWWO01000118">
    <property type="protein sequence ID" value="HJC34870.1"/>
    <property type="molecule type" value="Genomic_DNA"/>
</dbReference>
<dbReference type="AlphaFoldDB" id="A0A9D2NM15"/>
<name>A0A9D2NM15_9FIRM</name>
<accession>A0A9D2NM15</accession>
<proteinExistence type="predicted"/>
<evidence type="ECO:0000313" key="2">
    <source>
        <dbReference type="Proteomes" id="UP000823890"/>
    </source>
</evidence>
<comment type="caution">
    <text evidence="1">The sequence shown here is derived from an EMBL/GenBank/DDBJ whole genome shotgun (WGS) entry which is preliminary data.</text>
</comment>
<evidence type="ECO:0000313" key="1">
    <source>
        <dbReference type="EMBL" id="HJC34870.1"/>
    </source>
</evidence>
<reference evidence="1" key="1">
    <citation type="journal article" date="2021" name="PeerJ">
        <title>Extensive microbial diversity within the chicken gut microbiome revealed by metagenomics and culture.</title>
        <authorList>
            <person name="Gilroy R."/>
            <person name="Ravi A."/>
            <person name="Getino M."/>
            <person name="Pursley I."/>
            <person name="Horton D.L."/>
            <person name="Alikhan N.F."/>
            <person name="Baker D."/>
            <person name="Gharbi K."/>
            <person name="Hall N."/>
            <person name="Watson M."/>
            <person name="Adriaenssens E.M."/>
            <person name="Foster-Nyarko E."/>
            <person name="Jarju S."/>
            <person name="Secka A."/>
            <person name="Antonio M."/>
            <person name="Oren A."/>
            <person name="Chaudhuri R.R."/>
            <person name="La Ragione R."/>
            <person name="Hildebrand F."/>
            <person name="Pallen M.J."/>
        </authorList>
    </citation>
    <scope>NUCLEOTIDE SEQUENCE</scope>
    <source>
        <strain evidence="1">ChiW19-954</strain>
    </source>
</reference>
<organism evidence="1 2">
    <name type="scientific">Candidatus Mediterraneibacter faecipullorum</name>
    <dbReference type="NCBI Taxonomy" id="2838670"/>
    <lineage>
        <taxon>Bacteria</taxon>
        <taxon>Bacillati</taxon>
        <taxon>Bacillota</taxon>
        <taxon>Clostridia</taxon>
        <taxon>Lachnospirales</taxon>
        <taxon>Lachnospiraceae</taxon>
        <taxon>Mediterraneibacter</taxon>
    </lineage>
</organism>
<gene>
    <name evidence="1" type="ORF">H9758_09825</name>
</gene>
<sequence length="125" mass="14342">MDNAVIRAQGYAVSLEHEIRRVFQCDRSGFAGIADSDFIRKNPLAAVLATCGFLYAKADDVGRKQIENFIVDTRFYWEMSLDELLSFETNIKDTERGTIELDYENGEKALEDIMDKFSEICDRIQ</sequence>
<reference evidence="1" key="2">
    <citation type="submission" date="2021-04" db="EMBL/GenBank/DDBJ databases">
        <authorList>
            <person name="Gilroy R."/>
        </authorList>
    </citation>
    <scope>NUCLEOTIDE SEQUENCE</scope>
    <source>
        <strain evidence="1">ChiW19-954</strain>
    </source>
</reference>